<evidence type="ECO:0000313" key="3">
    <source>
        <dbReference type="Proteomes" id="UP000054485"/>
    </source>
</evidence>
<dbReference type="AlphaFoldDB" id="A0A0D0ANY2"/>
<proteinExistence type="predicted"/>
<reference evidence="2 3" key="1">
    <citation type="submission" date="2014-04" db="EMBL/GenBank/DDBJ databases">
        <authorList>
            <consortium name="DOE Joint Genome Institute"/>
            <person name="Kuo A."/>
            <person name="Ruytinx J."/>
            <person name="Rineau F."/>
            <person name="Colpaert J."/>
            <person name="Kohler A."/>
            <person name="Nagy L.G."/>
            <person name="Floudas D."/>
            <person name="Copeland A."/>
            <person name="Barry K.W."/>
            <person name="Cichocki N."/>
            <person name="Veneault-Fourrey C."/>
            <person name="LaButti K."/>
            <person name="Lindquist E.A."/>
            <person name="Lipzen A."/>
            <person name="Lundell T."/>
            <person name="Morin E."/>
            <person name="Murat C."/>
            <person name="Sun H."/>
            <person name="Tunlid A."/>
            <person name="Henrissat B."/>
            <person name="Grigoriev I.V."/>
            <person name="Hibbett D.S."/>
            <person name="Martin F."/>
            <person name="Nordberg H.P."/>
            <person name="Cantor M.N."/>
            <person name="Hua S.X."/>
        </authorList>
    </citation>
    <scope>NUCLEOTIDE SEQUENCE [LARGE SCALE GENOMIC DNA]</scope>
    <source>
        <strain evidence="2 3">UH-Slu-Lm8-n1</strain>
    </source>
</reference>
<feature type="region of interest" description="Disordered" evidence="1">
    <location>
        <begin position="37"/>
        <end position="60"/>
    </location>
</feature>
<accession>A0A0D0ANY2</accession>
<name>A0A0D0ANY2_9AGAM</name>
<dbReference type="Proteomes" id="UP000054485">
    <property type="component" value="Unassembled WGS sequence"/>
</dbReference>
<protein>
    <submittedName>
        <fullName evidence="2">Uncharacterized protein</fullName>
    </submittedName>
</protein>
<feature type="compositionally biased region" description="Polar residues" evidence="1">
    <location>
        <begin position="39"/>
        <end position="49"/>
    </location>
</feature>
<keyword evidence="3" id="KW-1185">Reference proteome</keyword>
<organism evidence="2 3">
    <name type="scientific">Suillus luteus UH-Slu-Lm8-n1</name>
    <dbReference type="NCBI Taxonomy" id="930992"/>
    <lineage>
        <taxon>Eukaryota</taxon>
        <taxon>Fungi</taxon>
        <taxon>Dikarya</taxon>
        <taxon>Basidiomycota</taxon>
        <taxon>Agaricomycotina</taxon>
        <taxon>Agaricomycetes</taxon>
        <taxon>Agaricomycetidae</taxon>
        <taxon>Boletales</taxon>
        <taxon>Suillineae</taxon>
        <taxon>Suillaceae</taxon>
        <taxon>Suillus</taxon>
    </lineage>
</organism>
<gene>
    <name evidence="2" type="ORF">CY34DRAFT_813432</name>
</gene>
<dbReference type="HOGENOM" id="CLU_162187_0_0_1"/>
<dbReference type="OrthoDB" id="2700495at2759"/>
<reference evidence="3" key="2">
    <citation type="submission" date="2015-01" db="EMBL/GenBank/DDBJ databases">
        <title>Evolutionary Origins and Diversification of the Mycorrhizal Mutualists.</title>
        <authorList>
            <consortium name="DOE Joint Genome Institute"/>
            <consortium name="Mycorrhizal Genomics Consortium"/>
            <person name="Kohler A."/>
            <person name="Kuo A."/>
            <person name="Nagy L.G."/>
            <person name="Floudas D."/>
            <person name="Copeland A."/>
            <person name="Barry K.W."/>
            <person name="Cichocki N."/>
            <person name="Veneault-Fourrey C."/>
            <person name="LaButti K."/>
            <person name="Lindquist E.A."/>
            <person name="Lipzen A."/>
            <person name="Lundell T."/>
            <person name="Morin E."/>
            <person name="Murat C."/>
            <person name="Riley R."/>
            <person name="Ohm R."/>
            <person name="Sun H."/>
            <person name="Tunlid A."/>
            <person name="Henrissat B."/>
            <person name="Grigoriev I.V."/>
            <person name="Hibbett D.S."/>
            <person name="Martin F."/>
        </authorList>
    </citation>
    <scope>NUCLEOTIDE SEQUENCE [LARGE SCALE GENOMIC DNA]</scope>
    <source>
        <strain evidence="3">UH-Slu-Lm8-n1</strain>
    </source>
</reference>
<evidence type="ECO:0000313" key="2">
    <source>
        <dbReference type="EMBL" id="KIK33708.1"/>
    </source>
</evidence>
<sequence>MKSETIIQELLKLYKAVQLHQDEGNEEAQKTDICLVDHQPTQEGSQKSALESPPPKRPQMLNRADIFNQITSEDQRIIAHISTLHDRASMLREQAKDVRDVMRAEQGRRIRLEAYFTYRLLQGDFD</sequence>
<dbReference type="EMBL" id="KN835884">
    <property type="protein sequence ID" value="KIK33708.1"/>
    <property type="molecule type" value="Genomic_DNA"/>
</dbReference>
<dbReference type="InParanoid" id="A0A0D0ANY2"/>
<evidence type="ECO:0000256" key="1">
    <source>
        <dbReference type="SAM" id="MobiDB-lite"/>
    </source>
</evidence>